<feature type="transmembrane region" description="Helical" evidence="6">
    <location>
        <begin position="47"/>
        <end position="64"/>
    </location>
</feature>
<organism evidence="8 9">
    <name type="scientific">Corynebacterium mustelae</name>
    <dbReference type="NCBI Taxonomy" id="571915"/>
    <lineage>
        <taxon>Bacteria</taxon>
        <taxon>Bacillati</taxon>
        <taxon>Actinomycetota</taxon>
        <taxon>Actinomycetes</taxon>
        <taxon>Mycobacteriales</taxon>
        <taxon>Corynebacteriaceae</taxon>
        <taxon>Corynebacterium</taxon>
    </lineage>
</organism>
<proteinExistence type="predicted"/>
<name>A0A0G3H3I8_9CORY</name>
<evidence type="ECO:0000256" key="3">
    <source>
        <dbReference type="ARBA" id="ARBA00022989"/>
    </source>
</evidence>
<dbReference type="Pfam" id="PF06271">
    <property type="entry name" value="RDD"/>
    <property type="match status" value="1"/>
</dbReference>
<evidence type="ECO:0000313" key="9">
    <source>
        <dbReference type="Proteomes" id="UP000035199"/>
    </source>
</evidence>
<keyword evidence="4 6" id="KW-0472">Membrane</keyword>
<keyword evidence="2 6" id="KW-0812">Transmembrane</keyword>
<keyword evidence="3 6" id="KW-1133">Transmembrane helix</keyword>
<evidence type="ECO:0000259" key="7">
    <source>
        <dbReference type="Pfam" id="PF06271"/>
    </source>
</evidence>
<dbReference type="KEGG" id="cmv:CMUST_06535"/>
<dbReference type="PATRIC" id="fig|571915.4.peg.1389"/>
<feature type="transmembrane region" description="Helical" evidence="6">
    <location>
        <begin position="146"/>
        <end position="164"/>
    </location>
</feature>
<evidence type="ECO:0000313" key="8">
    <source>
        <dbReference type="EMBL" id="AKK05642.1"/>
    </source>
</evidence>
<dbReference type="OrthoDB" id="5187110at2"/>
<feature type="domain" description="RDD" evidence="7">
    <location>
        <begin position="41"/>
        <end position="176"/>
    </location>
</feature>
<dbReference type="GO" id="GO:0016020">
    <property type="term" value="C:membrane"/>
    <property type="evidence" value="ECO:0007669"/>
    <property type="project" value="UniProtKB-SubCell"/>
</dbReference>
<dbReference type="InterPro" id="IPR010432">
    <property type="entry name" value="RDD"/>
</dbReference>
<reference evidence="8 9" key="1">
    <citation type="journal article" date="2015" name="Genome Announc.">
        <title>Complete Genome Sequence of the Type Strain Corynebacterium mustelae DSM 45274, Isolated from Various Tissues of a Male Ferret with Lethal Sepsis.</title>
        <authorList>
            <person name="Ruckert C."/>
            <person name="Eimer J."/>
            <person name="Winkler A."/>
            <person name="Tauch A."/>
        </authorList>
    </citation>
    <scope>NUCLEOTIDE SEQUENCE [LARGE SCALE GENOMIC DNA]</scope>
    <source>
        <strain evidence="8 9">DSM 45274</strain>
    </source>
</reference>
<protein>
    <recommendedName>
        <fullName evidence="7">RDD domain-containing protein</fullName>
    </recommendedName>
</protein>
<comment type="subcellular location">
    <subcellularLocation>
        <location evidence="1">Membrane</location>
        <topology evidence="1">Multi-pass membrane protein</topology>
    </subcellularLocation>
</comment>
<evidence type="ECO:0000256" key="2">
    <source>
        <dbReference type="ARBA" id="ARBA00022692"/>
    </source>
</evidence>
<sequence>MDSTTDPTQQRQNEPTPRSSININRWQPRRSWVKTIGSTPSSITRRGVALIIDLIIVATATALVENMWRYMMGWQAPANIALVIFAMLGLYKAAGEGLFGRSVGKKLLGIEVEYGNRSFGTGNLVKACVRNAWWGSAFALDPITEWAAPIFSLIFWLSFLSIVIDKDRLSPMDLFTRSIVVKSEYLVDSDSEY</sequence>
<feature type="region of interest" description="Disordered" evidence="5">
    <location>
        <begin position="1"/>
        <end position="22"/>
    </location>
</feature>
<feature type="transmembrane region" description="Helical" evidence="6">
    <location>
        <begin position="76"/>
        <end position="94"/>
    </location>
</feature>
<gene>
    <name evidence="8" type="ORF">CMUST_06535</name>
</gene>
<evidence type="ECO:0000256" key="1">
    <source>
        <dbReference type="ARBA" id="ARBA00004141"/>
    </source>
</evidence>
<dbReference type="EMBL" id="CP011542">
    <property type="protein sequence ID" value="AKK05642.1"/>
    <property type="molecule type" value="Genomic_DNA"/>
</dbReference>
<dbReference type="STRING" id="571915.CMUST_06535"/>
<accession>A0A0G3H3I8</accession>
<dbReference type="RefSeq" id="WP_047261817.1">
    <property type="nucleotide sequence ID" value="NZ_CP011542.1"/>
</dbReference>
<dbReference type="Proteomes" id="UP000035199">
    <property type="component" value="Chromosome"/>
</dbReference>
<evidence type="ECO:0000256" key="6">
    <source>
        <dbReference type="SAM" id="Phobius"/>
    </source>
</evidence>
<evidence type="ECO:0000256" key="5">
    <source>
        <dbReference type="SAM" id="MobiDB-lite"/>
    </source>
</evidence>
<evidence type="ECO:0000256" key="4">
    <source>
        <dbReference type="ARBA" id="ARBA00023136"/>
    </source>
</evidence>
<reference evidence="9" key="2">
    <citation type="submission" date="2015-05" db="EMBL/GenBank/DDBJ databases">
        <title>Complete genome sequence of Corynebacterium mustelae DSM 45274, isolated from various tissues of a male ferret with lethal sepsis.</title>
        <authorList>
            <person name="Ruckert C."/>
            <person name="Albersmeier A."/>
            <person name="Winkler A."/>
            <person name="Tauch A."/>
        </authorList>
    </citation>
    <scope>NUCLEOTIDE SEQUENCE [LARGE SCALE GENOMIC DNA]</scope>
    <source>
        <strain evidence="9">DSM 45274</strain>
    </source>
</reference>
<keyword evidence="9" id="KW-1185">Reference proteome</keyword>
<dbReference type="AlphaFoldDB" id="A0A0G3H3I8"/>